<evidence type="ECO:0000313" key="2">
    <source>
        <dbReference type="Proteomes" id="UP000292082"/>
    </source>
</evidence>
<keyword evidence="2" id="KW-1185">Reference proteome</keyword>
<dbReference type="AlphaFoldDB" id="A0A4Q9PDK0"/>
<organism evidence="1 2">
    <name type="scientific">Dichomitus squalens</name>
    <dbReference type="NCBI Taxonomy" id="114155"/>
    <lineage>
        <taxon>Eukaryota</taxon>
        <taxon>Fungi</taxon>
        <taxon>Dikarya</taxon>
        <taxon>Basidiomycota</taxon>
        <taxon>Agaricomycotina</taxon>
        <taxon>Agaricomycetes</taxon>
        <taxon>Polyporales</taxon>
        <taxon>Polyporaceae</taxon>
        <taxon>Dichomitus</taxon>
    </lineage>
</organism>
<dbReference type="EMBL" id="ML145238">
    <property type="protein sequence ID" value="TBU52748.1"/>
    <property type="molecule type" value="Genomic_DNA"/>
</dbReference>
<gene>
    <name evidence="1" type="ORF">BD310DRAFT_939504</name>
</gene>
<dbReference type="PROSITE" id="PS51257">
    <property type="entry name" value="PROKAR_LIPOPROTEIN"/>
    <property type="match status" value="1"/>
</dbReference>
<sequence length="118" mass="13186">MLIMARESTAQCAGTLLGCSSTVFSYTILWVSPRLTCDCIFNPRQEFRQCQCRGRRAPKHPLVCCPVEFSAVASDTGIPTLHWLRAWRSNSSMSAAHGGRRQGGRVHSECRCCCLYDQ</sequence>
<evidence type="ECO:0000313" key="1">
    <source>
        <dbReference type="EMBL" id="TBU52748.1"/>
    </source>
</evidence>
<dbReference type="Proteomes" id="UP000292082">
    <property type="component" value="Unassembled WGS sequence"/>
</dbReference>
<reference evidence="1 2" key="1">
    <citation type="submission" date="2019-01" db="EMBL/GenBank/DDBJ databases">
        <title>Draft genome sequences of three monokaryotic isolates of the white-rot basidiomycete fungus Dichomitus squalens.</title>
        <authorList>
            <consortium name="DOE Joint Genome Institute"/>
            <person name="Lopez S.C."/>
            <person name="Andreopoulos B."/>
            <person name="Pangilinan J."/>
            <person name="Lipzen A."/>
            <person name="Riley R."/>
            <person name="Ahrendt S."/>
            <person name="Ng V."/>
            <person name="Barry K."/>
            <person name="Daum C."/>
            <person name="Grigoriev I.V."/>
            <person name="Hilden K.S."/>
            <person name="Makela M.R."/>
            <person name="de Vries R.P."/>
        </authorList>
    </citation>
    <scope>NUCLEOTIDE SEQUENCE [LARGE SCALE GENOMIC DNA]</scope>
    <source>
        <strain evidence="1 2">CBS 464.89</strain>
    </source>
</reference>
<proteinExistence type="predicted"/>
<accession>A0A4Q9PDK0</accession>
<protein>
    <submittedName>
        <fullName evidence="1">Uncharacterized protein</fullName>
    </submittedName>
</protein>
<name>A0A4Q9PDK0_9APHY</name>